<feature type="compositionally biased region" description="Polar residues" evidence="1">
    <location>
        <begin position="1"/>
        <end position="11"/>
    </location>
</feature>
<evidence type="ECO:0000313" key="3">
    <source>
        <dbReference type="Proteomes" id="UP000001542"/>
    </source>
</evidence>
<keyword evidence="3" id="KW-1185">Reference proteome</keyword>
<proteinExistence type="predicted"/>
<organism evidence="2 3">
    <name type="scientific">Trichomonas vaginalis (strain ATCC PRA-98 / G3)</name>
    <dbReference type="NCBI Taxonomy" id="412133"/>
    <lineage>
        <taxon>Eukaryota</taxon>
        <taxon>Metamonada</taxon>
        <taxon>Parabasalia</taxon>
        <taxon>Trichomonadida</taxon>
        <taxon>Trichomonadidae</taxon>
        <taxon>Trichomonas</taxon>
    </lineage>
</organism>
<dbReference type="SUPFAM" id="SSF48371">
    <property type="entry name" value="ARM repeat"/>
    <property type="match status" value="1"/>
</dbReference>
<dbReference type="EMBL" id="DS113401">
    <property type="protein sequence ID" value="EAY07371.1"/>
    <property type="molecule type" value="Genomic_DNA"/>
</dbReference>
<dbReference type="InParanoid" id="A2EIY1"/>
<dbReference type="VEuPathDB" id="TrichDB:TVAG_204770"/>
<sequence>MTEINNAPTSDQIDKEKVSETETNHENVSDEKTVTTEIIKVPKTKAEPLADYSLISIKYPSVNQFSLDKEVPEINLLGNQATIQTIAAKTEEKSVKLQGDTTTPATPPNASESEDAKKRRRSSNTLKIGPNVPFDDVITNPGLIRVFNTEHAGLLIYLSTRINQLIDACFHTQLNSVISSNAYLILSSQKKTIISAFLQADSFQSIGAELFIPEELDYPNVGRFTGIISGIIDNYPDKIIDKLGFLPRLVHHCYFPNVASLLFKLVKDTPQMKNVHKYLNNFGLHEMIIREMESFKHVDYKTDLEYFKSRAVYRMANLFHLISLASQVKTLEKHYKTVYFLSQCEKTFHPKEFMIDDEKWTLILSLTSDNYADNLSNFILSAVEVLKTASNEKFHQSSYFALLFLSQMLRFNKHTSELLIEFGFVPLLLKLMFKYSYNNYFVEAFRKFILLSLKYELLIKQIIQLVLPALLAFANDPREVNLTASIHYLVQVFEKNKKEYKYLGKELKNLPDYDEYLNNEYKVKLKLYDSNYGESYKGQLKDLLGE</sequence>
<reference evidence="2" key="2">
    <citation type="journal article" date="2007" name="Science">
        <title>Draft genome sequence of the sexually transmitted pathogen Trichomonas vaginalis.</title>
        <authorList>
            <person name="Carlton J.M."/>
            <person name="Hirt R.P."/>
            <person name="Silva J.C."/>
            <person name="Delcher A.L."/>
            <person name="Schatz M."/>
            <person name="Zhao Q."/>
            <person name="Wortman J.R."/>
            <person name="Bidwell S.L."/>
            <person name="Alsmark U.C.M."/>
            <person name="Besteiro S."/>
            <person name="Sicheritz-Ponten T."/>
            <person name="Noel C.J."/>
            <person name="Dacks J.B."/>
            <person name="Foster P.G."/>
            <person name="Simillion C."/>
            <person name="Van de Peer Y."/>
            <person name="Miranda-Saavedra D."/>
            <person name="Barton G.J."/>
            <person name="Westrop G.D."/>
            <person name="Mueller S."/>
            <person name="Dessi D."/>
            <person name="Fiori P.L."/>
            <person name="Ren Q."/>
            <person name="Paulsen I."/>
            <person name="Zhang H."/>
            <person name="Bastida-Corcuera F.D."/>
            <person name="Simoes-Barbosa A."/>
            <person name="Brown M.T."/>
            <person name="Hayes R.D."/>
            <person name="Mukherjee M."/>
            <person name="Okumura C.Y."/>
            <person name="Schneider R."/>
            <person name="Smith A.J."/>
            <person name="Vanacova S."/>
            <person name="Villalvazo M."/>
            <person name="Haas B.J."/>
            <person name="Pertea M."/>
            <person name="Feldblyum T.V."/>
            <person name="Utterback T.R."/>
            <person name="Shu C.L."/>
            <person name="Osoegawa K."/>
            <person name="de Jong P.J."/>
            <person name="Hrdy I."/>
            <person name="Horvathova L."/>
            <person name="Zubacova Z."/>
            <person name="Dolezal P."/>
            <person name="Malik S.B."/>
            <person name="Logsdon J.M. Jr."/>
            <person name="Henze K."/>
            <person name="Gupta A."/>
            <person name="Wang C.C."/>
            <person name="Dunne R.L."/>
            <person name="Upcroft J.A."/>
            <person name="Upcroft P."/>
            <person name="White O."/>
            <person name="Salzberg S.L."/>
            <person name="Tang P."/>
            <person name="Chiu C.-H."/>
            <person name="Lee Y.-S."/>
            <person name="Embley T.M."/>
            <person name="Coombs G.H."/>
            <person name="Mottram J.C."/>
            <person name="Tachezy J."/>
            <person name="Fraser-Liggett C.M."/>
            <person name="Johnson P.J."/>
        </authorList>
    </citation>
    <scope>NUCLEOTIDE SEQUENCE [LARGE SCALE GENOMIC DNA]</scope>
    <source>
        <strain evidence="2">G3</strain>
    </source>
</reference>
<evidence type="ECO:0000313" key="2">
    <source>
        <dbReference type="EMBL" id="EAY07371.1"/>
    </source>
</evidence>
<reference evidence="2" key="1">
    <citation type="submission" date="2006-10" db="EMBL/GenBank/DDBJ databases">
        <authorList>
            <person name="Amadeo P."/>
            <person name="Zhao Q."/>
            <person name="Wortman J."/>
            <person name="Fraser-Liggett C."/>
            <person name="Carlton J."/>
        </authorList>
    </citation>
    <scope>NUCLEOTIDE SEQUENCE</scope>
    <source>
        <strain evidence="2">G3</strain>
    </source>
</reference>
<feature type="compositionally biased region" description="Basic and acidic residues" evidence="1">
    <location>
        <begin position="12"/>
        <end position="34"/>
    </location>
</feature>
<dbReference type="VEuPathDB" id="TrichDB:TVAGG3_0661510"/>
<accession>A2EIY1</accession>
<feature type="region of interest" description="Disordered" evidence="1">
    <location>
        <begin position="92"/>
        <end position="127"/>
    </location>
</feature>
<gene>
    <name evidence="2" type="ORF">TVAG_204770</name>
</gene>
<dbReference type="KEGG" id="tva:4765248"/>
<dbReference type="Proteomes" id="UP000001542">
    <property type="component" value="Unassembled WGS sequence"/>
</dbReference>
<dbReference type="AlphaFoldDB" id="A2EIY1"/>
<evidence type="ECO:0000256" key="1">
    <source>
        <dbReference type="SAM" id="MobiDB-lite"/>
    </source>
</evidence>
<feature type="region of interest" description="Disordered" evidence="1">
    <location>
        <begin position="1"/>
        <end position="35"/>
    </location>
</feature>
<dbReference type="RefSeq" id="XP_001319594.1">
    <property type="nucleotide sequence ID" value="XM_001319559.1"/>
</dbReference>
<dbReference type="SMR" id="A2EIY1"/>
<name>A2EIY1_TRIV3</name>
<dbReference type="InterPro" id="IPR016024">
    <property type="entry name" value="ARM-type_fold"/>
</dbReference>
<feature type="compositionally biased region" description="Polar residues" evidence="1">
    <location>
        <begin position="99"/>
        <end position="111"/>
    </location>
</feature>
<protein>
    <submittedName>
        <fullName evidence="2">Uncharacterized protein</fullName>
    </submittedName>
</protein>